<gene>
    <name evidence="2" type="ORF">E2C01_098426</name>
</gene>
<evidence type="ECO:0000313" key="2">
    <source>
        <dbReference type="EMBL" id="MPD02821.1"/>
    </source>
</evidence>
<feature type="compositionally biased region" description="Low complexity" evidence="1">
    <location>
        <begin position="59"/>
        <end position="72"/>
    </location>
</feature>
<dbReference type="EMBL" id="VSRR010133263">
    <property type="protein sequence ID" value="MPD02821.1"/>
    <property type="molecule type" value="Genomic_DNA"/>
</dbReference>
<comment type="caution">
    <text evidence="2">The sequence shown here is derived from an EMBL/GenBank/DDBJ whole genome shotgun (WGS) entry which is preliminary data.</text>
</comment>
<evidence type="ECO:0000313" key="3">
    <source>
        <dbReference type="Proteomes" id="UP000324222"/>
    </source>
</evidence>
<accession>A0A5B7K165</accession>
<organism evidence="2 3">
    <name type="scientific">Portunus trituberculatus</name>
    <name type="common">Swimming crab</name>
    <name type="synonym">Neptunus trituberculatus</name>
    <dbReference type="NCBI Taxonomy" id="210409"/>
    <lineage>
        <taxon>Eukaryota</taxon>
        <taxon>Metazoa</taxon>
        <taxon>Ecdysozoa</taxon>
        <taxon>Arthropoda</taxon>
        <taxon>Crustacea</taxon>
        <taxon>Multicrustacea</taxon>
        <taxon>Malacostraca</taxon>
        <taxon>Eumalacostraca</taxon>
        <taxon>Eucarida</taxon>
        <taxon>Decapoda</taxon>
        <taxon>Pleocyemata</taxon>
        <taxon>Brachyura</taxon>
        <taxon>Eubrachyura</taxon>
        <taxon>Portunoidea</taxon>
        <taxon>Portunidae</taxon>
        <taxon>Portuninae</taxon>
        <taxon>Portunus</taxon>
    </lineage>
</organism>
<dbReference type="AlphaFoldDB" id="A0A5B7K165"/>
<dbReference type="Proteomes" id="UP000324222">
    <property type="component" value="Unassembled WGS sequence"/>
</dbReference>
<proteinExistence type="predicted"/>
<protein>
    <submittedName>
        <fullName evidence="2">Uncharacterized protein</fullName>
    </submittedName>
</protein>
<reference evidence="2 3" key="1">
    <citation type="submission" date="2019-05" db="EMBL/GenBank/DDBJ databases">
        <title>Another draft genome of Portunus trituberculatus and its Hox gene families provides insights of decapod evolution.</title>
        <authorList>
            <person name="Jeong J.-H."/>
            <person name="Song I."/>
            <person name="Kim S."/>
            <person name="Choi T."/>
            <person name="Kim D."/>
            <person name="Ryu S."/>
            <person name="Kim W."/>
        </authorList>
    </citation>
    <scope>NUCLEOTIDE SEQUENCE [LARGE SCALE GENOMIC DNA]</scope>
    <source>
        <tissue evidence="2">Muscle</tissue>
    </source>
</reference>
<feature type="region of interest" description="Disordered" evidence="1">
    <location>
        <begin position="47"/>
        <end position="80"/>
    </location>
</feature>
<sequence length="80" mass="8584">MPTCSKDVSFSKKGWVSIFKQHVVAVTESSGRLSEAAGDPLQEARPWTAAAHPPPCLPSIPSTSRSPCTTPTKHNSPVLW</sequence>
<evidence type="ECO:0000256" key="1">
    <source>
        <dbReference type="SAM" id="MobiDB-lite"/>
    </source>
</evidence>
<name>A0A5B7K165_PORTR</name>
<keyword evidence="3" id="KW-1185">Reference proteome</keyword>